<reference evidence="3 4" key="1">
    <citation type="submission" date="2019-09" db="EMBL/GenBank/DDBJ databases">
        <title>Complete genome sequence of Arachidicoccus sp. B3-10 isolated from apple orchard soil.</title>
        <authorList>
            <person name="Kim H.S."/>
            <person name="Han K.-I."/>
            <person name="Suh M.K."/>
            <person name="Lee K.C."/>
            <person name="Eom M.K."/>
            <person name="Kim J.-S."/>
            <person name="Kang S.W."/>
            <person name="Sin Y."/>
            <person name="Lee J.-S."/>
        </authorList>
    </citation>
    <scope>NUCLEOTIDE SEQUENCE [LARGE SCALE GENOMIC DNA]</scope>
    <source>
        <strain evidence="3 4">B3-10</strain>
        <plasmid evidence="4">pb3-10</plasmid>
    </source>
</reference>
<name>A0A5P2GBM1_9BACT</name>
<protein>
    <submittedName>
        <fullName evidence="3">AAA family ATPase</fullName>
    </submittedName>
</protein>
<dbReference type="AlphaFoldDB" id="A0A5P2GBM1"/>
<sequence>MITSLTLKNIASYDNNSPVTISDIKKVNFFFGFNGSGKSTIAKYLQNIGRDTSLQDPIFSNCSNIGYDNRFHQILTFNEDFIEANFRRSSDLRGVFSLNQTNVTIDQQISLEEQKIQQYEQEKRKYQSKLDSIVEDKRTKTDALLTHCWNQRTTFSTFSKITLAYSGNKQNHFNEVKRVLQNQNLQISTLHELTTRYQTLYEGDLKNIGNNIDAKNYFSIRRIEKQLEPLLNEIIVGNEDVDIAGLIQQLNSRSWVEQGLTYLEPKSNTCPFCQKETIDSELREQFEKYFDETYKRKLSELTRLQEQYRQKTTLFIQNITAIQSQFNPNNVVSNLLISLNKLFNNNISEITYKGTHSNERKLITSISSQKVQLSTIIAEINANNQTYLAADANKRTLTSDIWNYLSSQCQNEIQQYDSREQKYSRISSLASNQRNLYDSKISTSRQSIESLRRQTVNTKDAVDDINTILKNSGFEGFEIAEKDKVNNISRFYLKRLNSTNTNPIFNSLSEGEKNFIAFLYFYQLCIRTDDLQRNGSKKKILVIDDPVSSLDSQALFIVSTLIHSLIQRKADDNKPNRMLFKNDNILQVFLLTHNIYFYKEVTFDKRPICTDYWHYKISKLNNKSSVSGSYNKAILDDYSLMWATIKEVKANLPGNSSLNIMISNSMRRIIESYVSFIGYGRDSWASIVNNNQTTPGYYIKCAFISTINDESHKVAALDSIYYQKIIAENPQTLFDVFAEIFRTIGKEHYEMLMGETL</sequence>
<keyword evidence="4" id="KW-1185">Reference proteome</keyword>
<accession>A0A5P2GBM1</accession>
<dbReference type="EMBL" id="CP044017">
    <property type="protein sequence ID" value="QES91050.1"/>
    <property type="molecule type" value="Genomic_DNA"/>
</dbReference>
<evidence type="ECO:0000313" key="4">
    <source>
        <dbReference type="Proteomes" id="UP000292424"/>
    </source>
</evidence>
<organism evidence="3 4">
    <name type="scientific">Rhizosphaericola mali</name>
    <dbReference type="NCBI Taxonomy" id="2545455"/>
    <lineage>
        <taxon>Bacteria</taxon>
        <taxon>Pseudomonadati</taxon>
        <taxon>Bacteroidota</taxon>
        <taxon>Chitinophagia</taxon>
        <taxon>Chitinophagales</taxon>
        <taxon>Chitinophagaceae</taxon>
        <taxon>Rhizosphaericola</taxon>
    </lineage>
</organism>
<dbReference type="Pfam" id="PF13166">
    <property type="entry name" value="AAA_13"/>
    <property type="match status" value="1"/>
</dbReference>
<proteinExistence type="predicted"/>
<dbReference type="Gene3D" id="3.40.50.300">
    <property type="entry name" value="P-loop containing nucleotide triphosphate hydrolases"/>
    <property type="match status" value="2"/>
</dbReference>
<dbReference type="RefSeq" id="WP_131332043.1">
    <property type="nucleotide sequence ID" value="NZ_CP044017.1"/>
</dbReference>
<keyword evidence="1" id="KW-0175">Coiled coil</keyword>
<dbReference type="Proteomes" id="UP000292424">
    <property type="component" value="Plasmid pB3-10"/>
</dbReference>
<dbReference type="InterPro" id="IPR027417">
    <property type="entry name" value="P-loop_NTPase"/>
</dbReference>
<keyword evidence="3" id="KW-0614">Plasmid</keyword>
<evidence type="ECO:0000313" key="3">
    <source>
        <dbReference type="EMBL" id="QES91050.1"/>
    </source>
</evidence>
<dbReference type="SUPFAM" id="SSF52540">
    <property type="entry name" value="P-loop containing nucleoside triphosphate hydrolases"/>
    <property type="match status" value="1"/>
</dbReference>
<evidence type="ECO:0000259" key="2">
    <source>
        <dbReference type="Pfam" id="PF13166"/>
    </source>
</evidence>
<gene>
    <name evidence="3" type="ORF">E0W69_020260</name>
</gene>
<dbReference type="OrthoDB" id="9795565at2"/>
<evidence type="ECO:0000256" key="1">
    <source>
        <dbReference type="SAM" id="Coils"/>
    </source>
</evidence>
<feature type="domain" description="Protein CR006 P-loop" evidence="2">
    <location>
        <begin position="10"/>
        <end position="741"/>
    </location>
</feature>
<geneLocation type="plasmid" evidence="4">
    <name>pb3-10</name>
</geneLocation>
<feature type="coiled-coil region" evidence="1">
    <location>
        <begin position="102"/>
        <end position="136"/>
    </location>
</feature>
<dbReference type="InterPro" id="IPR026866">
    <property type="entry name" value="CR006_AAA"/>
</dbReference>
<dbReference type="KEGG" id="arac:E0W69_020260"/>